<dbReference type="EMBL" id="JAVGVR010000001">
    <property type="protein sequence ID" value="MDQ6594919.1"/>
    <property type="molecule type" value="Genomic_DNA"/>
</dbReference>
<name>A0A4R5VXU7_9BACI</name>
<feature type="transmembrane region" description="Helical" evidence="1">
    <location>
        <begin position="48"/>
        <end position="68"/>
    </location>
</feature>
<gene>
    <name evidence="3" type="ORF">E2K98_04900</name>
    <name evidence="2" type="ORF">RCG21_00385</name>
</gene>
<keyword evidence="5" id="KW-1185">Reference proteome</keyword>
<dbReference type="EMBL" id="SMYO01000002">
    <property type="protein sequence ID" value="TDK64200.1"/>
    <property type="molecule type" value="Genomic_DNA"/>
</dbReference>
<organism evidence="3 4">
    <name type="scientific">Bacillus salipaludis</name>
    <dbReference type="NCBI Taxonomy" id="2547811"/>
    <lineage>
        <taxon>Bacteria</taxon>
        <taxon>Bacillati</taxon>
        <taxon>Bacillota</taxon>
        <taxon>Bacilli</taxon>
        <taxon>Bacillales</taxon>
        <taxon>Bacillaceae</taxon>
        <taxon>Bacillus</taxon>
    </lineage>
</organism>
<evidence type="ECO:0000256" key="1">
    <source>
        <dbReference type="SAM" id="Phobius"/>
    </source>
</evidence>
<dbReference type="RefSeq" id="WP_133333139.1">
    <property type="nucleotide sequence ID" value="NZ_JAVGVR010000001.1"/>
</dbReference>
<evidence type="ECO:0000313" key="5">
    <source>
        <dbReference type="Proteomes" id="UP001178888"/>
    </source>
</evidence>
<proteinExistence type="predicted"/>
<reference evidence="2" key="2">
    <citation type="submission" date="2023-08" db="EMBL/GenBank/DDBJ databases">
        <title>Nitrogen cycling bacteria in agricultural field soils.</title>
        <authorList>
            <person name="Jang J."/>
        </authorList>
    </citation>
    <scope>NUCLEOTIDE SEQUENCE</scope>
    <source>
        <strain evidence="2">PS3-36</strain>
    </source>
</reference>
<dbReference type="Proteomes" id="UP000295132">
    <property type="component" value="Unassembled WGS sequence"/>
</dbReference>
<keyword evidence="1" id="KW-0472">Membrane</keyword>
<keyword evidence="1" id="KW-0812">Transmembrane</keyword>
<evidence type="ECO:0000313" key="2">
    <source>
        <dbReference type="EMBL" id="MDQ6594919.1"/>
    </source>
</evidence>
<accession>A0A4R5VXU7</accession>
<protein>
    <submittedName>
        <fullName evidence="3">Uncharacterized protein</fullName>
    </submittedName>
</protein>
<keyword evidence="1" id="KW-1133">Transmembrane helix</keyword>
<reference evidence="3 4" key="1">
    <citation type="submission" date="2019-03" db="EMBL/GenBank/DDBJ databases">
        <title>Bacillus niacini sp. nov. a Nicotinate-Metabolizing Mesophile Isolated from Soil.</title>
        <authorList>
            <person name="Zhang G."/>
        </authorList>
    </citation>
    <scope>NUCLEOTIDE SEQUENCE [LARGE SCALE GENOMIC DNA]</scope>
    <source>
        <strain evidence="3 4">WN066</strain>
    </source>
</reference>
<sequence>MNNMTKDEMKIVNDHFLMDQQLSMDLQHILNEMSDESNLGLDFNKKEYIFLFVVGIVIPALLMIGGWFL</sequence>
<dbReference type="AlphaFoldDB" id="A0A4R5VXU7"/>
<dbReference type="Proteomes" id="UP001178888">
    <property type="component" value="Unassembled WGS sequence"/>
</dbReference>
<evidence type="ECO:0000313" key="3">
    <source>
        <dbReference type="EMBL" id="TDK64200.1"/>
    </source>
</evidence>
<evidence type="ECO:0000313" key="4">
    <source>
        <dbReference type="Proteomes" id="UP000295132"/>
    </source>
</evidence>
<comment type="caution">
    <text evidence="3">The sequence shown here is derived from an EMBL/GenBank/DDBJ whole genome shotgun (WGS) entry which is preliminary data.</text>
</comment>